<sequence>MGCSKQSTHDPQAALQQTHPEATRPEYLTMKTVLLNSNYEMPVLGLGTWQSGAGQVKTAILHAFSIGYRHIDCASIYGNEAEIGEALQEALGQGKGLKREEIFVTSKLWNCNHHSEDVEDACRKSLTQLKLDYLDLYLIHWPYSFGHGGEDFPRTETGKMQYDVVDYRETWRAMENLVSAGLVRSIGLSNFNARQIDEIIASSTIRPAVLQVECHPYLGQTRLLAHCQEHHIVMTAYSPLGSPNRGWKMDNEPVLLLEPKVVSIAHRHSRSVAQVLLRWLLQRDITTIPKSITPSRIEENAKVFDFELSKDEMAELNSLDRGCRYIEPLIEVDGKKVPRDAGHPHYPFNEPY</sequence>
<feature type="active site" description="Proton donor" evidence="9">
    <location>
        <position position="77"/>
    </location>
</feature>
<comment type="similarity">
    <text evidence="1">Belongs to the aldo/keto reductase family.</text>
</comment>
<dbReference type="Proteomes" id="UP000694388">
    <property type="component" value="Unplaced"/>
</dbReference>
<dbReference type="Ensembl" id="ENSEBUT00000022342.1">
    <property type="protein sequence ID" value="ENSEBUP00000021766.1"/>
    <property type="gene ID" value="ENSEBUG00000013411.1"/>
</dbReference>
<accession>A0A8C4QXN2</accession>
<dbReference type="GeneTree" id="ENSGT00940000156539"/>
<dbReference type="PIRSF" id="PIRSF000097">
    <property type="entry name" value="AKR"/>
    <property type="match status" value="1"/>
</dbReference>
<protein>
    <recommendedName>
        <fullName evidence="4">alcohol dehydrogenase (NADP(+))</fullName>
        <ecNumber evidence="4">1.1.1.2</ecNumber>
    </recommendedName>
    <alternativeName>
        <fullName evidence="5">S-nitroso-CoA reductase</fullName>
    </alternativeName>
</protein>
<feature type="compositionally biased region" description="Polar residues" evidence="12">
    <location>
        <begin position="1"/>
        <end position="20"/>
    </location>
</feature>
<evidence type="ECO:0000256" key="1">
    <source>
        <dbReference type="ARBA" id="ARBA00007905"/>
    </source>
</evidence>
<evidence type="ECO:0000256" key="7">
    <source>
        <dbReference type="ARBA" id="ARBA00048207"/>
    </source>
</evidence>
<evidence type="ECO:0000256" key="2">
    <source>
        <dbReference type="ARBA" id="ARBA00022857"/>
    </source>
</evidence>
<dbReference type="InterPro" id="IPR020471">
    <property type="entry name" value="AKR"/>
</dbReference>
<evidence type="ECO:0000256" key="5">
    <source>
        <dbReference type="ARBA" id="ARBA00044808"/>
    </source>
</evidence>
<comment type="catalytic activity">
    <reaction evidence="8">
        <text>a primary alcohol + NADP(+) = an aldehyde + NADPH + H(+)</text>
        <dbReference type="Rhea" id="RHEA:15937"/>
        <dbReference type="ChEBI" id="CHEBI:15378"/>
        <dbReference type="ChEBI" id="CHEBI:15734"/>
        <dbReference type="ChEBI" id="CHEBI:17478"/>
        <dbReference type="ChEBI" id="CHEBI:57783"/>
        <dbReference type="ChEBI" id="CHEBI:58349"/>
        <dbReference type="EC" id="1.1.1.2"/>
    </reaction>
</comment>
<dbReference type="Pfam" id="PF00248">
    <property type="entry name" value="Aldo_ket_red"/>
    <property type="match status" value="1"/>
</dbReference>
<dbReference type="PROSITE" id="PS00062">
    <property type="entry name" value="ALDOKETO_REDUCTASE_2"/>
    <property type="match status" value="1"/>
</dbReference>
<dbReference type="FunFam" id="3.20.20.100:FF:000006">
    <property type="entry name" value="Aldo-keto reductase family 1 member A1"/>
    <property type="match status" value="1"/>
</dbReference>
<keyword evidence="15" id="KW-1185">Reference proteome</keyword>
<evidence type="ECO:0000313" key="14">
    <source>
        <dbReference type="Ensembl" id="ENSEBUP00000021766.1"/>
    </source>
</evidence>
<feature type="binding site" evidence="10">
    <location>
        <position position="140"/>
    </location>
    <ligand>
        <name>substrate</name>
    </ligand>
</feature>
<evidence type="ECO:0000256" key="10">
    <source>
        <dbReference type="PIRSR" id="PIRSR000097-2"/>
    </source>
</evidence>
<keyword evidence="2" id="KW-0521">NADP</keyword>
<dbReference type="AlphaFoldDB" id="A0A8C4QXN2"/>
<dbReference type="GO" id="GO:0008106">
    <property type="term" value="F:alcohol dehydrogenase (NADP+) activity"/>
    <property type="evidence" value="ECO:0007669"/>
    <property type="project" value="UniProtKB-EC"/>
</dbReference>
<proteinExistence type="inferred from homology"/>
<keyword evidence="3" id="KW-0560">Oxidoreductase</keyword>
<feature type="region of interest" description="Disordered" evidence="12">
    <location>
        <begin position="1"/>
        <end position="22"/>
    </location>
</feature>
<dbReference type="Gene3D" id="3.20.20.100">
    <property type="entry name" value="NADP-dependent oxidoreductase domain"/>
    <property type="match status" value="1"/>
</dbReference>
<dbReference type="PROSITE" id="PS00798">
    <property type="entry name" value="ALDOKETO_REDUCTASE_1"/>
    <property type="match status" value="1"/>
</dbReference>
<name>A0A8C4QXN2_EPTBU</name>
<dbReference type="GO" id="GO:0042593">
    <property type="term" value="P:glucose homeostasis"/>
    <property type="evidence" value="ECO:0007669"/>
    <property type="project" value="Ensembl"/>
</dbReference>
<evidence type="ECO:0000256" key="8">
    <source>
        <dbReference type="ARBA" id="ARBA00048262"/>
    </source>
</evidence>
<evidence type="ECO:0000256" key="9">
    <source>
        <dbReference type="PIRSR" id="PIRSR000097-1"/>
    </source>
</evidence>
<comment type="catalytic activity">
    <reaction evidence="6">
        <text>S-nitroso-CoA + NADPH + H(+) = sulfinamide-CoA + NADP(+)</text>
        <dbReference type="Rhea" id="RHEA:78375"/>
        <dbReference type="ChEBI" id="CHEBI:15378"/>
        <dbReference type="ChEBI" id="CHEBI:57783"/>
        <dbReference type="ChEBI" id="CHEBI:58349"/>
        <dbReference type="ChEBI" id="CHEBI:145546"/>
        <dbReference type="ChEBI" id="CHEBI:145548"/>
    </reaction>
    <physiologicalReaction direction="left-to-right" evidence="6">
        <dbReference type="Rhea" id="RHEA:78376"/>
    </physiologicalReaction>
</comment>
<dbReference type="InterPro" id="IPR036812">
    <property type="entry name" value="NAD(P)_OxRdtase_dom_sf"/>
</dbReference>
<evidence type="ECO:0000256" key="3">
    <source>
        <dbReference type="ARBA" id="ARBA00023002"/>
    </source>
</evidence>
<dbReference type="GO" id="GO:0006111">
    <property type="term" value="P:regulation of gluconeogenesis"/>
    <property type="evidence" value="ECO:0007669"/>
    <property type="project" value="Ensembl"/>
</dbReference>
<evidence type="ECO:0000256" key="6">
    <source>
        <dbReference type="ARBA" id="ARBA00047706"/>
    </source>
</evidence>
<comment type="catalytic activity">
    <reaction evidence="7">
        <text>S-nitrosoglutathione + NADPH + H(+) = S-(hydroxysulfenamide)glutathione + NADP(+)</text>
        <dbReference type="Rhea" id="RHEA:63500"/>
        <dbReference type="ChEBI" id="CHEBI:15378"/>
        <dbReference type="ChEBI" id="CHEBI:57783"/>
        <dbReference type="ChEBI" id="CHEBI:58349"/>
        <dbReference type="ChEBI" id="CHEBI:145544"/>
        <dbReference type="ChEBI" id="CHEBI:229723"/>
    </reaction>
</comment>
<dbReference type="InterPro" id="IPR023210">
    <property type="entry name" value="NADP_OxRdtase_dom"/>
</dbReference>
<dbReference type="InterPro" id="IPR018170">
    <property type="entry name" value="Aldo/ket_reductase_CS"/>
</dbReference>
<feature type="domain" description="NADP-dependent oxidoreductase" evidence="13">
    <location>
        <begin position="44"/>
        <end position="320"/>
    </location>
</feature>
<dbReference type="PANTHER" id="PTHR11732">
    <property type="entry name" value="ALDO/KETO REDUCTASE"/>
    <property type="match status" value="1"/>
</dbReference>
<evidence type="ECO:0000256" key="11">
    <source>
        <dbReference type="PIRSR" id="PIRSR000097-3"/>
    </source>
</evidence>
<feature type="site" description="Lowers pKa of active site Tyr" evidence="11">
    <location>
        <position position="107"/>
    </location>
</feature>
<evidence type="ECO:0000259" key="13">
    <source>
        <dbReference type="Pfam" id="PF00248"/>
    </source>
</evidence>
<dbReference type="SUPFAM" id="SSF51430">
    <property type="entry name" value="NAD(P)-linked oxidoreductase"/>
    <property type="match status" value="1"/>
</dbReference>
<evidence type="ECO:0000313" key="15">
    <source>
        <dbReference type="Proteomes" id="UP000694388"/>
    </source>
</evidence>
<dbReference type="PRINTS" id="PR00069">
    <property type="entry name" value="ALDKETRDTASE"/>
</dbReference>
<evidence type="ECO:0000256" key="4">
    <source>
        <dbReference type="ARBA" id="ARBA00024074"/>
    </source>
</evidence>
<dbReference type="PROSITE" id="PS00063">
    <property type="entry name" value="ALDOKETO_REDUCTASE_3"/>
    <property type="match status" value="1"/>
</dbReference>
<dbReference type="EC" id="1.1.1.2" evidence="4"/>
<reference evidence="14" key="1">
    <citation type="submission" date="2025-08" db="UniProtKB">
        <authorList>
            <consortium name="Ensembl"/>
        </authorList>
    </citation>
    <scope>IDENTIFICATION</scope>
</reference>
<evidence type="ECO:0000256" key="12">
    <source>
        <dbReference type="SAM" id="MobiDB-lite"/>
    </source>
</evidence>
<reference evidence="14" key="2">
    <citation type="submission" date="2025-09" db="UniProtKB">
        <authorList>
            <consortium name="Ensembl"/>
        </authorList>
    </citation>
    <scope>IDENTIFICATION</scope>
</reference>
<organism evidence="14 15">
    <name type="scientific">Eptatretus burgeri</name>
    <name type="common">Inshore hagfish</name>
    <dbReference type="NCBI Taxonomy" id="7764"/>
    <lineage>
        <taxon>Eukaryota</taxon>
        <taxon>Metazoa</taxon>
        <taxon>Chordata</taxon>
        <taxon>Craniata</taxon>
        <taxon>Vertebrata</taxon>
        <taxon>Cyclostomata</taxon>
        <taxon>Myxini</taxon>
        <taxon>Myxiniformes</taxon>
        <taxon>Myxinidae</taxon>
        <taxon>Eptatretinae</taxon>
        <taxon>Eptatretus</taxon>
    </lineage>
</organism>